<dbReference type="PANTHER" id="PTHR13326">
    <property type="entry name" value="TRNA PSEUDOURIDINE SYNTHASE D"/>
    <property type="match status" value="1"/>
</dbReference>
<dbReference type="PROSITE" id="PS01268">
    <property type="entry name" value="UPF0024"/>
    <property type="match status" value="1"/>
</dbReference>
<evidence type="ECO:0000259" key="4">
    <source>
        <dbReference type="PROSITE" id="PS50984"/>
    </source>
</evidence>
<gene>
    <name evidence="5" type="primary">truD_2</name>
    <name evidence="6" type="ORF">HNP94_001987</name>
    <name evidence="7" type="ORF">HNP96_001874</name>
    <name evidence="5" type="ORF">MMJJ_10860</name>
</gene>
<evidence type="ECO:0000313" key="10">
    <source>
        <dbReference type="Proteomes" id="UP000590564"/>
    </source>
</evidence>
<keyword evidence="3 5" id="KW-0413">Isomerase</keyword>
<dbReference type="EMBL" id="JACDUO010000005">
    <property type="protein sequence ID" value="MBA2864948.1"/>
    <property type="molecule type" value="Genomic_DNA"/>
</dbReference>
<dbReference type="NCBIfam" id="NF002156">
    <property type="entry name" value="PRK00984.2-1"/>
    <property type="match status" value="1"/>
</dbReference>
<dbReference type="NCBIfam" id="NF002160">
    <property type="entry name" value="PRK00984.2-5"/>
    <property type="match status" value="1"/>
</dbReference>
<dbReference type="GO" id="GO:0003723">
    <property type="term" value="F:RNA binding"/>
    <property type="evidence" value="ECO:0007669"/>
    <property type="project" value="InterPro"/>
</dbReference>
<dbReference type="GeneID" id="36102173"/>
<dbReference type="EMBL" id="CP026606">
    <property type="protein sequence ID" value="AVB76480.1"/>
    <property type="molecule type" value="Genomic_DNA"/>
</dbReference>
<dbReference type="InterPro" id="IPR020103">
    <property type="entry name" value="PsdUridine_synth_cat_dom_sf"/>
</dbReference>
<dbReference type="Proteomes" id="UP000567099">
    <property type="component" value="Unassembled WGS sequence"/>
</dbReference>
<accession>A0A2L1CB81</accession>
<dbReference type="Pfam" id="PF01142">
    <property type="entry name" value="TruD"/>
    <property type="match status" value="1"/>
</dbReference>
<dbReference type="Gene3D" id="1.10.1510.30">
    <property type="match status" value="1"/>
</dbReference>
<organism evidence="5 8">
    <name type="scientific">Methanococcus maripaludis</name>
    <name type="common">Methanococcus deltae</name>
    <dbReference type="NCBI Taxonomy" id="39152"/>
    <lineage>
        <taxon>Archaea</taxon>
        <taxon>Methanobacteriati</taxon>
        <taxon>Methanobacteriota</taxon>
        <taxon>Methanomada group</taxon>
        <taxon>Methanococci</taxon>
        <taxon>Methanococcales</taxon>
        <taxon>Methanococcaceae</taxon>
        <taxon>Methanococcus</taxon>
    </lineage>
</organism>
<evidence type="ECO:0000256" key="1">
    <source>
        <dbReference type="ARBA" id="ARBA00007953"/>
    </source>
</evidence>
<reference evidence="8" key="1">
    <citation type="journal article" date="2018" name="Genome Announc.">
        <title>Complete Genome Sequence of the Methanococcus maripaludis Type Strain JJ (DSM 2067), a Model for Selenoprotein Synthesis in Archaea.</title>
        <authorList>
            <person name="Poehlein A."/>
            <person name="Heym D."/>
            <person name="Quitzke V."/>
            <person name="Fersch J."/>
            <person name="Daniel R."/>
            <person name="Rother M."/>
        </authorList>
    </citation>
    <scope>NUCLEOTIDE SEQUENCE [LARGE SCALE GENOMIC DNA]</scope>
    <source>
        <strain evidence="8">DSM 2067</strain>
    </source>
</reference>
<name>A0A2L1CB81_METMI</name>
<comment type="similarity">
    <text evidence="1">Belongs to the pseudouridine synthase TruD family.</text>
</comment>
<dbReference type="GO" id="GO:0001522">
    <property type="term" value="P:pseudouridine synthesis"/>
    <property type="evidence" value="ECO:0007669"/>
    <property type="project" value="InterPro"/>
</dbReference>
<dbReference type="SUPFAM" id="SSF55120">
    <property type="entry name" value="Pseudouridine synthase"/>
    <property type="match status" value="1"/>
</dbReference>
<dbReference type="AlphaFoldDB" id="A0A2L1CB81"/>
<dbReference type="RefSeq" id="WP_104837993.1">
    <property type="nucleotide sequence ID" value="NZ_CP026606.1"/>
</dbReference>
<dbReference type="InterPro" id="IPR011760">
    <property type="entry name" value="PsdUridine_synth_TruD_insert"/>
</dbReference>
<dbReference type="InterPro" id="IPR020119">
    <property type="entry name" value="PsdUridine_synth_TruD_CS"/>
</dbReference>
<reference evidence="5" key="2">
    <citation type="submission" date="2018-02" db="EMBL/GenBank/DDBJ databases">
        <title>Complete genome sequence of the Methanococcus maripaludis type strain JJ (DSM 2067), a model for selenoprotein synthesis in Archaea.</title>
        <authorList>
            <person name="Poehlein A."/>
            <person name="Heym D."/>
            <person name="Quitzke V."/>
            <person name="Fersch J."/>
            <person name="Daniel R."/>
            <person name="Rother M."/>
        </authorList>
    </citation>
    <scope>NUCLEOTIDE SEQUENCE [LARGE SCALE GENOMIC DNA]</scope>
    <source>
        <strain evidence="5">DSM 2067</strain>
    </source>
</reference>
<keyword evidence="2" id="KW-0819">tRNA processing</keyword>
<protein>
    <submittedName>
        <fullName evidence="5">tRNA pseudouridine synthase D</fullName>
    </submittedName>
    <submittedName>
        <fullName evidence="6">tRNA pseudouridine13 synthase</fullName>
        <ecNumber evidence="5 6">5.4.99.27</ecNumber>
    </submittedName>
</protein>
<dbReference type="NCBIfam" id="TIGR00094">
    <property type="entry name" value="tRNA_TruD_broad"/>
    <property type="match status" value="1"/>
</dbReference>
<evidence type="ECO:0000256" key="2">
    <source>
        <dbReference type="ARBA" id="ARBA00022694"/>
    </source>
</evidence>
<reference evidence="6 9" key="3">
    <citation type="submission" date="2020-07" db="EMBL/GenBank/DDBJ databases">
        <title>Genomic Encyclopedia of Type Strains, Phase IV (KMG-V): Genome sequencing to study the core and pangenomes of soil and plant-associated prokaryotes.</title>
        <authorList>
            <person name="Whitman W."/>
        </authorList>
    </citation>
    <scope>NUCLEOTIDE SEQUENCE [LARGE SCALE GENOMIC DNA]</scope>
    <source>
        <strain evidence="6 9">C13</strain>
        <strain evidence="7 10">D1</strain>
    </source>
</reference>
<dbReference type="Proteomes" id="UP000239462">
    <property type="component" value="Chromosome"/>
</dbReference>
<dbReference type="GO" id="GO:0160150">
    <property type="term" value="F:tRNA pseudouridine(13) synthase activity"/>
    <property type="evidence" value="ECO:0007669"/>
    <property type="project" value="UniProtKB-EC"/>
</dbReference>
<dbReference type="Gene3D" id="3.30.70.3160">
    <property type="match status" value="1"/>
</dbReference>
<evidence type="ECO:0000256" key="3">
    <source>
        <dbReference type="ARBA" id="ARBA00023235"/>
    </source>
</evidence>
<evidence type="ECO:0000313" key="7">
    <source>
        <dbReference type="EMBL" id="MBB6497814.1"/>
    </source>
</evidence>
<dbReference type="EC" id="5.4.99.27" evidence="5 6"/>
<dbReference type="GO" id="GO:0008033">
    <property type="term" value="P:tRNA processing"/>
    <property type="evidence" value="ECO:0007669"/>
    <property type="project" value="UniProtKB-KW"/>
</dbReference>
<evidence type="ECO:0000313" key="5">
    <source>
        <dbReference type="EMBL" id="AVB76480.1"/>
    </source>
</evidence>
<dbReference type="PANTHER" id="PTHR13326:SF21">
    <property type="entry name" value="PSEUDOURIDYLATE SYNTHASE PUS7L"/>
    <property type="match status" value="1"/>
</dbReference>
<proteinExistence type="inferred from homology"/>
<dbReference type="FunFam" id="3.30.70.3160:FF:000001">
    <property type="entry name" value="Probable tRNA pseudouridine synthase D"/>
    <property type="match status" value="1"/>
</dbReference>
<sequence length="389" mass="46150">MKFRQKHEDFIVTEILDYELNDYGNYFLYKLQKNGIENLKAISYLSKNFEVPTKEIGYCGLKDRHAITTQYVSIPKEYGKLSLDEDNLKLEYVGTIEKPLKIGRLYGNRFEIIARAIDKDEFLKIADNIRTLSSGAPNYYDDQRFGSVFNGKFIAKEILKGNYEEVVKILLTSYTKSEKKQLKDLKRFIAKNWGNWDECLKYIDKKQIRSKMFRNMVKSLTYENDFKKAFKYVDNRLKELFISAYQSYLWNECLKEFLKEVIPKENRIYVDYSCGTFLFYENIDEELFVKLKEMDFPTIVSDVEYTDSEKRIIKAILKKERIKISDFEKLDFGKLKYTKRLIISIPEDVNTGKFKSDELNSKKYKIDLEFSLKKGSYATIILKRVFNIL</sequence>
<dbReference type="Gene3D" id="3.30.2350.20">
    <property type="entry name" value="TruD, catalytic domain"/>
    <property type="match status" value="1"/>
</dbReference>
<dbReference type="InterPro" id="IPR042214">
    <property type="entry name" value="TruD_catalytic"/>
</dbReference>
<dbReference type="PIRSF" id="PIRSF037016">
    <property type="entry name" value="Pseudouridin_synth_euk_prd"/>
    <property type="match status" value="1"/>
</dbReference>
<dbReference type="Proteomes" id="UP000590564">
    <property type="component" value="Unassembled WGS sequence"/>
</dbReference>
<dbReference type="KEGG" id="mmad:MMJJ_10860"/>
<evidence type="ECO:0000313" key="9">
    <source>
        <dbReference type="Proteomes" id="UP000567099"/>
    </source>
</evidence>
<feature type="domain" description="TRUD" evidence="4">
    <location>
        <begin position="135"/>
        <end position="344"/>
    </location>
</feature>
<dbReference type="PROSITE" id="PS50984">
    <property type="entry name" value="TRUD"/>
    <property type="match status" value="1"/>
</dbReference>
<dbReference type="EMBL" id="JACHED010000006">
    <property type="protein sequence ID" value="MBB6497814.1"/>
    <property type="molecule type" value="Genomic_DNA"/>
</dbReference>
<evidence type="ECO:0000313" key="8">
    <source>
        <dbReference type="Proteomes" id="UP000239462"/>
    </source>
</evidence>
<evidence type="ECO:0000313" key="6">
    <source>
        <dbReference type="EMBL" id="MBA2864948.1"/>
    </source>
</evidence>
<dbReference type="InterPro" id="IPR001656">
    <property type="entry name" value="PsdUridine_synth_TruD"/>
</dbReference>